<name>A0A831K2E1_9GAMM</name>
<proteinExistence type="predicted"/>
<protein>
    <submittedName>
        <fullName evidence="1">Uncharacterized protein</fullName>
    </submittedName>
</protein>
<reference evidence="1" key="1">
    <citation type="journal article" date="2020" name="mSystems">
        <title>Genome- and Community-Level Interaction Insights into Carbon Utilization and Element Cycling Functions of Hydrothermarchaeota in Hydrothermal Sediment.</title>
        <authorList>
            <person name="Zhou Z."/>
            <person name="Liu Y."/>
            <person name="Xu W."/>
            <person name="Pan J."/>
            <person name="Luo Z.H."/>
            <person name="Li M."/>
        </authorList>
    </citation>
    <scope>NUCLEOTIDE SEQUENCE [LARGE SCALE GENOMIC DNA]</scope>
    <source>
        <strain evidence="1">HyVt-26</strain>
    </source>
</reference>
<evidence type="ECO:0000313" key="1">
    <source>
        <dbReference type="EMBL" id="HDK37863.1"/>
    </source>
</evidence>
<dbReference type="EMBL" id="DRCV01000111">
    <property type="protein sequence ID" value="HDK37863.1"/>
    <property type="molecule type" value="Genomic_DNA"/>
</dbReference>
<comment type="caution">
    <text evidence="1">The sequence shown here is derived from an EMBL/GenBank/DDBJ whole genome shotgun (WGS) entry which is preliminary data.</text>
</comment>
<dbReference type="AlphaFoldDB" id="A0A831K2E1"/>
<gene>
    <name evidence="1" type="ORF">ENG92_02460</name>
</gene>
<dbReference type="Proteomes" id="UP000885822">
    <property type="component" value="Unassembled WGS sequence"/>
</dbReference>
<accession>A0A831K2E1</accession>
<organism evidence="1">
    <name type="scientific">Thiolapillus brandeum</name>
    <dbReference type="NCBI Taxonomy" id="1076588"/>
    <lineage>
        <taxon>Bacteria</taxon>
        <taxon>Pseudomonadati</taxon>
        <taxon>Pseudomonadota</taxon>
        <taxon>Gammaproteobacteria</taxon>
        <taxon>Chromatiales</taxon>
        <taxon>Sedimenticolaceae</taxon>
        <taxon>Thiolapillus</taxon>
    </lineage>
</organism>
<sequence>MVTVLPESAGRWFIHHVKGNVLNNKHVLAREYLVRRSEEGGVPAEYDRRNPHAKKEKVEELMVQVQGLDQFKKEYR</sequence>